<organism evidence="2 3">
    <name type="scientific">Entomospira nematocerorum</name>
    <dbReference type="NCBI Taxonomy" id="2719987"/>
    <lineage>
        <taxon>Bacteria</taxon>
        <taxon>Pseudomonadati</taxon>
        <taxon>Spirochaetota</taxon>
        <taxon>Spirochaetia</taxon>
        <taxon>Spirochaetales</taxon>
        <taxon>Spirochaetaceae</taxon>
        <taxon>Entomospira</taxon>
    </lineage>
</organism>
<evidence type="ECO:0000313" key="3">
    <source>
        <dbReference type="Proteomes" id="UP000752013"/>
    </source>
</evidence>
<keyword evidence="3" id="KW-1185">Reference proteome</keyword>
<comment type="caution">
    <text evidence="2">The sequence shown here is derived from an EMBL/GenBank/DDBJ whole genome shotgun (WGS) entry which is preliminary data.</text>
</comment>
<dbReference type="AlphaFoldDB" id="A0A968GBU6"/>
<dbReference type="Pfam" id="PF10135">
    <property type="entry name" value="Rod-binding"/>
    <property type="match status" value="1"/>
</dbReference>
<sequence>MNITQFSRNLPGNDVTKQQEQYKVQMEKLQALASAEYDINNMTEAEIQALKESTQGIEQIFVKMLTDQMRKSIQKQDSDSAAQNQGRDIFEEMLYDEYGKSITQQGGFGLADSIFNQLTTPVIRPKDLDQLYQSHINSQIQPKQK</sequence>
<dbReference type="InterPro" id="IPR019301">
    <property type="entry name" value="Flagellar_prot_FlgJ_N"/>
</dbReference>
<evidence type="ECO:0000313" key="2">
    <source>
        <dbReference type="EMBL" id="NIZ47002.1"/>
    </source>
</evidence>
<proteinExistence type="predicted"/>
<accession>A0A968GBU6</accession>
<dbReference type="Proteomes" id="UP000752013">
    <property type="component" value="Unassembled WGS sequence"/>
</dbReference>
<name>A0A968GBU6_9SPIO</name>
<evidence type="ECO:0000259" key="1">
    <source>
        <dbReference type="Pfam" id="PF10135"/>
    </source>
</evidence>
<reference evidence="2" key="1">
    <citation type="submission" date="2020-03" db="EMBL/GenBank/DDBJ databases">
        <title>Spirochaetal bacteria isolated from arthropods constitute a novel genus Entomospira genus novum within the order Spirochaetales.</title>
        <authorList>
            <person name="Grana-Miraglia L."/>
            <person name="Sikutova S."/>
            <person name="Fingerle V."/>
            <person name="Sing A."/>
            <person name="Castillo-Ramirez S."/>
            <person name="Margos G."/>
            <person name="Rudolf I."/>
        </authorList>
    </citation>
    <scope>NUCLEOTIDE SEQUENCE</scope>
    <source>
        <strain evidence="2">BR208</strain>
    </source>
</reference>
<gene>
    <name evidence="2" type="ORF">HCT46_03620</name>
</gene>
<dbReference type="EMBL" id="JAATLK010000001">
    <property type="protein sequence ID" value="NIZ47002.1"/>
    <property type="molecule type" value="Genomic_DNA"/>
</dbReference>
<protein>
    <recommendedName>
        <fullName evidence="1">Flagellar protein FlgJ N-terminal domain-containing protein</fullName>
    </recommendedName>
</protein>
<dbReference type="RefSeq" id="WP_167703436.1">
    <property type="nucleotide sequence ID" value="NZ_CP118168.1"/>
</dbReference>
<feature type="domain" description="Flagellar protein FlgJ N-terminal" evidence="1">
    <location>
        <begin position="68"/>
        <end position="117"/>
    </location>
</feature>